<dbReference type="STRING" id="1873176.BFN67_03490"/>
<dbReference type="AlphaFoldDB" id="A0A1V8RNM9"/>
<dbReference type="Pfam" id="PF05135">
    <property type="entry name" value="Phage_connect_1"/>
    <property type="match status" value="1"/>
</dbReference>
<dbReference type="Gene3D" id="1.10.3230.30">
    <property type="entry name" value="Phage gp6-like head-tail connector protein"/>
    <property type="match status" value="1"/>
</dbReference>
<dbReference type="InterPro" id="IPR006450">
    <property type="entry name" value="Phage_HK97_gp6-like"/>
</dbReference>
<keyword evidence="2" id="KW-1185">Reference proteome</keyword>
<protein>
    <submittedName>
        <fullName evidence="1">DNA-packaging protein</fullName>
    </submittedName>
</protein>
<dbReference type="EMBL" id="MDET01000023">
    <property type="protein sequence ID" value="OQM74713.1"/>
    <property type="molecule type" value="Genomic_DNA"/>
</dbReference>
<gene>
    <name evidence="1" type="ORF">BFN67_03490</name>
</gene>
<dbReference type="NCBIfam" id="TIGR01560">
    <property type="entry name" value="put_DNA_pack"/>
    <property type="match status" value="1"/>
</dbReference>
<reference evidence="1 2" key="1">
    <citation type="journal article" date="2016" name="Int. J. Syst. Evol. Microbiol.">
        <title>Pseudaminobacter manganicus sp. nov., isolated from sludge of a manganese mine.</title>
        <authorList>
            <person name="Li J."/>
            <person name="Huang J."/>
            <person name="Liao S."/>
            <person name="Wang G."/>
        </authorList>
    </citation>
    <scope>NUCLEOTIDE SEQUENCE [LARGE SCALE GENOMIC DNA]</scope>
    <source>
        <strain evidence="1 2">JH-7</strain>
    </source>
</reference>
<evidence type="ECO:0000313" key="2">
    <source>
        <dbReference type="Proteomes" id="UP000191905"/>
    </source>
</evidence>
<dbReference type="Proteomes" id="UP000191905">
    <property type="component" value="Unassembled WGS sequence"/>
</dbReference>
<name>A0A1V8RNM9_9HYPH</name>
<dbReference type="InterPro" id="IPR021146">
    <property type="entry name" value="Phage_gp6-like_head-tail"/>
</dbReference>
<sequence>MNITTLPLAKAHMNIDGTADDELIELYLDAAESWLGAYIGKDLATIEPFPADLKLAVLKLAAFHYEAREAVAFGVAMNVAPYSVISIADSYRERWFGEDEVPADG</sequence>
<proteinExistence type="predicted"/>
<organism evidence="1 2">
    <name type="scientific">Manganibacter manganicus</name>
    <dbReference type="NCBI Taxonomy" id="1873176"/>
    <lineage>
        <taxon>Bacteria</taxon>
        <taxon>Pseudomonadati</taxon>
        <taxon>Pseudomonadota</taxon>
        <taxon>Alphaproteobacteria</taxon>
        <taxon>Hyphomicrobiales</taxon>
        <taxon>Phyllobacteriaceae</taxon>
        <taxon>Manganibacter</taxon>
    </lineage>
</organism>
<comment type="caution">
    <text evidence="1">The sequence shown here is derived from an EMBL/GenBank/DDBJ whole genome shotgun (WGS) entry which is preliminary data.</text>
</comment>
<accession>A0A1V8RNM9</accession>
<dbReference type="CDD" id="cd08054">
    <property type="entry name" value="gp6"/>
    <property type="match status" value="1"/>
</dbReference>
<evidence type="ECO:0000313" key="1">
    <source>
        <dbReference type="EMBL" id="OQM74713.1"/>
    </source>
</evidence>
<dbReference type="RefSeq" id="WP_080920252.1">
    <property type="nucleotide sequence ID" value="NZ_MDET01000023.1"/>
</dbReference>
<dbReference type="OrthoDB" id="7307102at2"/>